<sequence length="789" mass="89127">HQTCDVTMTEVNSTGHHVYEHANVRGDGQTTTNSPTSIVDRSLSELQKLLKELPEPSTRTAESKITTKPRSDTTGSSFMDSVIESIRSENNGMFSMPSQHPAADTPTSNPTDSSNSNDDATKSNKTPVNTKSVIQCLEETLRDEANAKLRESILALAKKKMMPKADDVKVLVKDLAAKCETLKYKDDGDLLPKLWKIHEYRVARHKKELTRNIIVLTKYLPQFKAFLKKRRKRIRNRKIIKKTDKLTDKSHNNTDKSHNNEKSEASAVPKDDDDDDSEPNLVIDESVKETKDDEKEECRKDNNKNVRDNTKTRADGKHKNNRKKKRIEKPNDEEKPLHDEYQEWQRQKTMNLKYFTLPNNSQTTDKPSKDSGDKDKKKSKTAGSLKNKTIGTNTDNVAQTESVVLISDSDSDVQIVDSDGTNPPTNKQGINQPINLDLDRISKDSKQFVYPAMNLHPPPIYIVYNNLIANNGTPTPASYSQVVVQVHPLAIPPPAQDLMKKPANIPVASVEDLTKDKPRRESGVSETALNTEPSDAPSPHVDKLSWISPPSSTINLKEYTANYNILSAPLIKVDQMKKLLCLLNKYILLTDVNLPCDQPTFRTIGSKNTKCLTEVLMGSSGDVLLLGKKGSKDYRVCKCEDSSENKCDLCIVAHAADGTRLNLIKIRRNTFKRIADYPLKYVRLSAEEVRRTTRAILELIPDIIFMNLMFYKRLASSPLLYSRLLSAIPDEECFRQLISKDVELYWLDMSQPLTQYRPLYYSKTNGTFSTTHPDPELDKVLSWIVNKKS</sequence>
<protein>
    <submittedName>
        <fullName evidence="2">Uncharacterized protein</fullName>
    </submittedName>
</protein>
<feature type="compositionally biased region" description="Polar residues" evidence="1">
    <location>
        <begin position="524"/>
        <end position="533"/>
    </location>
</feature>
<feature type="non-terminal residue" evidence="2">
    <location>
        <position position="1"/>
    </location>
</feature>
<evidence type="ECO:0000256" key="1">
    <source>
        <dbReference type="SAM" id="MobiDB-lite"/>
    </source>
</evidence>
<organism evidence="2 3">
    <name type="scientific">Danaus plexippus plexippus</name>
    <dbReference type="NCBI Taxonomy" id="278856"/>
    <lineage>
        <taxon>Eukaryota</taxon>
        <taxon>Metazoa</taxon>
        <taxon>Ecdysozoa</taxon>
        <taxon>Arthropoda</taxon>
        <taxon>Hexapoda</taxon>
        <taxon>Insecta</taxon>
        <taxon>Pterygota</taxon>
        <taxon>Neoptera</taxon>
        <taxon>Endopterygota</taxon>
        <taxon>Lepidoptera</taxon>
        <taxon>Glossata</taxon>
        <taxon>Ditrysia</taxon>
        <taxon>Papilionoidea</taxon>
        <taxon>Nymphalidae</taxon>
        <taxon>Danainae</taxon>
        <taxon>Danaini</taxon>
        <taxon>Danaina</taxon>
        <taxon>Danaus</taxon>
        <taxon>Danaus</taxon>
    </lineage>
</organism>
<feature type="compositionally biased region" description="Basic and acidic residues" evidence="1">
    <location>
        <begin position="328"/>
        <end position="338"/>
    </location>
</feature>
<dbReference type="AlphaFoldDB" id="A0A212EHR7"/>
<dbReference type="Proteomes" id="UP000007151">
    <property type="component" value="Unassembled WGS sequence"/>
</dbReference>
<name>A0A212EHR7_DANPL</name>
<feature type="compositionally biased region" description="Basic and acidic residues" evidence="1">
    <location>
        <begin position="285"/>
        <end position="318"/>
    </location>
</feature>
<dbReference type="KEGG" id="dpl:KGM_209126B"/>
<comment type="caution">
    <text evidence="2">The sequence shown here is derived from an EMBL/GenBank/DDBJ whole genome shotgun (WGS) entry which is preliminary data.</text>
</comment>
<feature type="compositionally biased region" description="Basic and acidic residues" evidence="1">
    <location>
        <begin position="512"/>
        <end position="523"/>
    </location>
</feature>
<feature type="region of interest" description="Disordered" evidence="1">
    <location>
        <begin position="237"/>
        <end position="338"/>
    </location>
</feature>
<feature type="region of interest" description="Disordered" evidence="1">
    <location>
        <begin position="51"/>
        <end position="78"/>
    </location>
</feature>
<reference evidence="2 3" key="1">
    <citation type="journal article" date="2011" name="Cell">
        <title>The monarch butterfly genome yields insights into long-distance migration.</title>
        <authorList>
            <person name="Zhan S."/>
            <person name="Merlin C."/>
            <person name="Boore J.L."/>
            <person name="Reppert S.M."/>
        </authorList>
    </citation>
    <scope>NUCLEOTIDE SEQUENCE [LARGE SCALE GENOMIC DNA]</scope>
    <source>
        <strain evidence="2">F-2</strain>
    </source>
</reference>
<feature type="region of interest" description="Disordered" evidence="1">
    <location>
        <begin position="354"/>
        <end position="393"/>
    </location>
</feature>
<feature type="compositionally biased region" description="Basic and acidic residues" evidence="1">
    <location>
        <begin position="241"/>
        <end position="264"/>
    </location>
</feature>
<evidence type="ECO:0000313" key="2">
    <source>
        <dbReference type="EMBL" id="OWR41025.1"/>
    </source>
</evidence>
<feature type="compositionally biased region" description="Polar residues" evidence="1">
    <location>
        <begin position="58"/>
        <end position="78"/>
    </location>
</feature>
<gene>
    <name evidence="2" type="ORF">KGM_209126B</name>
</gene>
<feature type="compositionally biased region" description="Low complexity" evidence="1">
    <location>
        <begin position="103"/>
        <end position="118"/>
    </location>
</feature>
<keyword evidence="3" id="KW-1185">Reference proteome</keyword>
<feature type="region of interest" description="Disordered" evidence="1">
    <location>
        <begin position="509"/>
        <end position="543"/>
    </location>
</feature>
<dbReference type="InParanoid" id="A0A212EHR7"/>
<feature type="region of interest" description="Disordered" evidence="1">
    <location>
        <begin position="91"/>
        <end position="128"/>
    </location>
</feature>
<dbReference type="EMBL" id="AGBW02014814">
    <property type="protein sequence ID" value="OWR41025.1"/>
    <property type="molecule type" value="Genomic_DNA"/>
</dbReference>
<evidence type="ECO:0000313" key="3">
    <source>
        <dbReference type="Proteomes" id="UP000007151"/>
    </source>
</evidence>
<proteinExistence type="predicted"/>
<accession>A0A212EHR7</accession>
<feature type="compositionally biased region" description="Basic and acidic residues" evidence="1">
    <location>
        <begin position="366"/>
        <end position="376"/>
    </location>
</feature>